<dbReference type="Pfam" id="PF21857">
    <property type="entry name" value="DUF6913"/>
    <property type="match status" value="1"/>
</dbReference>
<protein>
    <submittedName>
        <fullName evidence="1">Uncharacterized protein</fullName>
    </submittedName>
</protein>
<name>A0A7L4ZD35_9FLAO</name>
<accession>A0A7L4ZD35</accession>
<dbReference type="KEGG" id="kan:IMCC3317_01260"/>
<sequence>MENQTEYMFLKALQYKSAKKALAKKLDNSSVREVNTKPIQTVGIVINADETNEVAQIVAGLKLNAEIDVLCYHKDFKKTRELKYPVFYEKDFGWKGKPKTEALQNFLDKPFDVLISYYSTNVVPLQLVSGLHNANFKVGIAGSDQEIHDLIIQTTTNEIATFTKELHTYLHILNKL</sequence>
<dbReference type="EMBL" id="CP019288">
    <property type="protein sequence ID" value="QHI34782.1"/>
    <property type="molecule type" value="Genomic_DNA"/>
</dbReference>
<dbReference type="RefSeq" id="WP_160127570.1">
    <property type="nucleotide sequence ID" value="NZ_CP019288.1"/>
</dbReference>
<dbReference type="InterPro" id="IPR054207">
    <property type="entry name" value="DUF6913"/>
</dbReference>
<proteinExistence type="predicted"/>
<reference evidence="1 2" key="1">
    <citation type="journal article" date="2013" name="Int. J. Syst. Evol. Microbiol.">
        <title>Kordia antarctica sp. nov., isolated from Antarctic seawater.</title>
        <authorList>
            <person name="Baek K."/>
            <person name="Choi A."/>
            <person name="Kang I."/>
            <person name="Lee K."/>
            <person name="Cho J.C."/>
        </authorList>
    </citation>
    <scope>NUCLEOTIDE SEQUENCE [LARGE SCALE GENOMIC DNA]</scope>
    <source>
        <strain evidence="1 2">IMCC3317</strain>
    </source>
</reference>
<dbReference type="Proteomes" id="UP000464657">
    <property type="component" value="Chromosome"/>
</dbReference>
<evidence type="ECO:0000313" key="2">
    <source>
        <dbReference type="Proteomes" id="UP000464657"/>
    </source>
</evidence>
<evidence type="ECO:0000313" key="1">
    <source>
        <dbReference type="EMBL" id="QHI34782.1"/>
    </source>
</evidence>
<keyword evidence="2" id="KW-1185">Reference proteome</keyword>
<gene>
    <name evidence="1" type="ORF">IMCC3317_01260</name>
</gene>
<dbReference type="AlphaFoldDB" id="A0A7L4ZD35"/>
<dbReference type="OrthoDB" id="1430532at2"/>
<organism evidence="1 2">
    <name type="scientific">Kordia antarctica</name>
    <dbReference type="NCBI Taxonomy" id="1218801"/>
    <lineage>
        <taxon>Bacteria</taxon>
        <taxon>Pseudomonadati</taxon>
        <taxon>Bacteroidota</taxon>
        <taxon>Flavobacteriia</taxon>
        <taxon>Flavobacteriales</taxon>
        <taxon>Flavobacteriaceae</taxon>
        <taxon>Kordia</taxon>
    </lineage>
</organism>